<feature type="compositionally biased region" description="Basic and acidic residues" evidence="8">
    <location>
        <begin position="333"/>
        <end position="349"/>
    </location>
</feature>
<dbReference type="Pfam" id="PF12012">
    <property type="entry name" value="DUF3504"/>
    <property type="match status" value="1"/>
</dbReference>
<evidence type="ECO:0000313" key="11">
    <source>
        <dbReference type="Proteomes" id="UP001217089"/>
    </source>
</evidence>
<comment type="caution">
    <text evidence="10">The sequence shown here is derived from an EMBL/GenBank/DDBJ whole genome shotgun (WGS) entry which is preliminary data.</text>
</comment>
<keyword evidence="6" id="KW-0862">Zinc</keyword>
<keyword evidence="2" id="KW-0597">Phosphoprotein</keyword>
<dbReference type="InterPro" id="IPR057926">
    <property type="entry name" value="QRICH1_dom"/>
</dbReference>
<dbReference type="InterPro" id="IPR021893">
    <property type="entry name" value="ZMYM2-like_C"/>
</dbReference>
<feature type="compositionally biased region" description="Polar residues" evidence="8">
    <location>
        <begin position="310"/>
        <end position="331"/>
    </location>
</feature>
<dbReference type="EMBL" id="JARBDR010000337">
    <property type="protein sequence ID" value="KAJ8315059.1"/>
    <property type="molecule type" value="Genomic_DNA"/>
</dbReference>
<feature type="compositionally biased region" description="Low complexity" evidence="8">
    <location>
        <begin position="39"/>
        <end position="49"/>
    </location>
</feature>
<name>A0ABQ9FCK6_TEGGR</name>
<feature type="compositionally biased region" description="Basic and acidic residues" evidence="8">
    <location>
        <begin position="549"/>
        <end position="575"/>
    </location>
</feature>
<feature type="domain" description="TRASH" evidence="9">
    <location>
        <begin position="969"/>
        <end position="1004"/>
    </location>
</feature>
<dbReference type="Pfam" id="PF06467">
    <property type="entry name" value="zf-FCS"/>
    <property type="match status" value="2"/>
</dbReference>
<feature type="region of interest" description="Disordered" evidence="8">
    <location>
        <begin position="1164"/>
        <end position="1193"/>
    </location>
</feature>
<reference evidence="10 11" key="1">
    <citation type="submission" date="2022-12" db="EMBL/GenBank/DDBJ databases">
        <title>Chromosome-level genome of Tegillarca granosa.</title>
        <authorList>
            <person name="Kim J."/>
        </authorList>
    </citation>
    <scope>NUCLEOTIDE SEQUENCE [LARGE SCALE GENOMIC DNA]</scope>
    <source>
        <strain evidence="10">Teg-2019</strain>
        <tissue evidence="10">Adductor muscle</tissue>
    </source>
</reference>
<feature type="compositionally biased region" description="Basic and acidic residues" evidence="8">
    <location>
        <begin position="381"/>
        <end position="426"/>
    </location>
</feature>
<feature type="domain" description="TRASH" evidence="9">
    <location>
        <begin position="743"/>
        <end position="781"/>
    </location>
</feature>
<feature type="compositionally biased region" description="Basic and acidic residues" evidence="8">
    <location>
        <begin position="266"/>
        <end position="286"/>
    </location>
</feature>
<feature type="compositionally biased region" description="Polar residues" evidence="8">
    <location>
        <begin position="50"/>
        <end position="68"/>
    </location>
</feature>
<keyword evidence="11" id="KW-1185">Reference proteome</keyword>
<feature type="region of interest" description="Disordered" evidence="8">
    <location>
        <begin position="1217"/>
        <end position="1269"/>
    </location>
</feature>
<feature type="compositionally biased region" description="Acidic residues" evidence="8">
    <location>
        <begin position="170"/>
        <end position="186"/>
    </location>
</feature>
<evidence type="ECO:0000259" key="9">
    <source>
        <dbReference type="SMART" id="SM00746"/>
    </source>
</evidence>
<evidence type="ECO:0000256" key="8">
    <source>
        <dbReference type="SAM" id="MobiDB-lite"/>
    </source>
</evidence>
<feature type="compositionally biased region" description="Polar residues" evidence="8">
    <location>
        <begin position="78"/>
        <end position="89"/>
    </location>
</feature>
<feature type="compositionally biased region" description="Low complexity" evidence="8">
    <location>
        <begin position="1249"/>
        <end position="1259"/>
    </location>
</feature>
<feature type="domain" description="TRASH" evidence="9">
    <location>
        <begin position="1056"/>
        <end position="1094"/>
    </location>
</feature>
<feature type="domain" description="TRASH" evidence="9">
    <location>
        <begin position="1104"/>
        <end position="1140"/>
    </location>
</feature>
<evidence type="ECO:0000256" key="4">
    <source>
        <dbReference type="ARBA" id="ARBA00022737"/>
    </source>
</evidence>
<dbReference type="Proteomes" id="UP001217089">
    <property type="component" value="Unassembled WGS sequence"/>
</dbReference>
<feature type="compositionally biased region" description="Basic and acidic residues" evidence="8">
    <location>
        <begin position="1545"/>
        <end position="1554"/>
    </location>
</feature>
<feature type="region of interest" description="Disordered" evidence="8">
    <location>
        <begin position="1"/>
        <end position="528"/>
    </location>
</feature>
<gene>
    <name evidence="10" type="ORF">KUTeg_007209</name>
</gene>
<feature type="region of interest" description="Disordered" evidence="8">
    <location>
        <begin position="1301"/>
        <end position="1323"/>
    </location>
</feature>
<feature type="compositionally biased region" description="Polar residues" evidence="8">
    <location>
        <begin position="7"/>
        <end position="31"/>
    </location>
</feature>
<dbReference type="InterPro" id="IPR011017">
    <property type="entry name" value="TRASH_dom"/>
</dbReference>
<feature type="region of interest" description="Disordered" evidence="8">
    <location>
        <begin position="788"/>
        <end position="816"/>
    </location>
</feature>
<feature type="region of interest" description="Disordered" evidence="8">
    <location>
        <begin position="1440"/>
        <end position="1463"/>
    </location>
</feature>
<evidence type="ECO:0000256" key="2">
    <source>
        <dbReference type="ARBA" id="ARBA00022553"/>
    </source>
</evidence>
<keyword evidence="3" id="KW-0479">Metal-binding</keyword>
<dbReference type="InterPro" id="IPR051284">
    <property type="entry name" value="ZnF_MYMT-QRICH1"/>
</dbReference>
<feature type="compositionally biased region" description="Basic and acidic residues" evidence="8">
    <location>
        <begin position="1309"/>
        <end position="1323"/>
    </location>
</feature>
<feature type="compositionally biased region" description="Pro residues" evidence="8">
    <location>
        <begin position="799"/>
        <end position="814"/>
    </location>
</feature>
<keyword evidence="4" id="KW-0677">Repeat</keyword>
<feature type="region of interest" description="Disordered" evidence="8">
    <location>
        <begin position="543"/>
        <end position="575"/>
    </location>
</feature>
<keyword evidence="1" id="KW-1017">Isopeptide bond</keyword>
<feature type="compositionally biased region" description="Pro residues" evidence="8">
    <location>
        <begin position="1498"/>
        <end position="1507"/>
    </location>
</feature>
<evidence type="ECO:0000256" key="7">
    <source>
        <dbReference type="ARBA" id="ARBA00022843"/>
    </source>
</evidence>
<sequence>MDDPDNSIVSDNGSSRVVSEDVNQSKMSTVLPSEENSEQDSNSNSQSYSLTLMNNGNENLPENESQDLGSDPMETDSMEVNYSLNSNQILDDVSQDSETMETDVTLSEDPSMITDNLTDTKDTDEGDTSVDDKSKSPVSADDIDPDQVKEDAKMDDVSSINSEEKSADENLADTEYTENGESVVDENLEKCAFDSGLQENVKDISVSPEEVENLIGDENTGAGEVPEEFDKEKSGENETAENGGNVEQDASEKVQDENSNVEETSESAKKPESTEKTEKEDSKQAESESEFIENENISLNENSRDRLSTEDIQSEQNEVTEFSIQGYSVSNIDEEKSNDAVDEVSEKSEQVGSVMNEEDLLKDDESTGYKEESESIDMDEDKLLGDTELGGEKSAEDIDEKSNADSEQQEQKEKTDVAETKGKESEEQSTTSMTSVNKEDIKEENKDSVEKVETVKSIASADVENMESTENAPSGEDVMEVTPVKEEDVEMKEEGSEKQQDIEKNLEGDKEDSSHSVSANDKEAPEVDENEMCLQISSTEGEVVSVENEVEKKEDKTIKEEKKEEIDNKDDTTTSDIKKDSETGVYINLIVGYLVSDVAEVWFEGVSEGSVWYIGVSGMVESGTISVRGKCLVHWSVWYNSLVQYLLRGSARNIGVSGIIVWYIICQRKVSGTLECLREVSGTLECLVQYLSEGSVWYIGMSGTISVRGKCLVHWNVWYNICQREVSVKKETPVPKSELKQDSKPSGSKLNTGKCKYNIVRNGDIKHLCDDTCFKQFRSNPTIYLRQNDENASSTTNKPAPPTTTPTTVPPAAQPPQERYKTCSVCQLMDIKTSKPFLSWQALDFCGEDCLGKFQSNLNSACSFCATQVQRNAKGKHCLRVGDEVKQFCSDQCHLKFKKRQKICECCQKDLKNCEDAFVAPVGNDGTFKDFCSQGCLQKYEDKTNRDVEIVGVDRAQKSQVLPKGNFQCAVCSKSAPVQHEIKLDGKMNRLCSDPCFSAFQYANKLTMNTCDNCGVYCYNDWMQPQYIQFEGQQKRFCSFMCVNTFKNNNKKTVACAWCNSKKSNFDMIERVDANNKYQLFCSLNCLSLYRVNLQATSNQAVTCDQCRKFVPAQYHLTMSDASVRNFCSYNCVMTFQSQFTGGSKVIPPKTTSTAAQQQQQTAAAAAQAQNNRNVGTRQSTRVAQKQQPQTQQPTVPIISNVVSLAPKAKGPAVLPKLAKQPQRPSYIPLTGGQQPNARAAQPGSAVLPQQMARTTPQAPAQPPPQPVQKTIQTQVVIQPPPPKQLKNKSLLCKPFVQTKATSCRPHTQTKETQTDGEPEKKPVLIPVPVPVYIPVPMGMYTQPTPVPLPIPIPIPVPCFIPTTKKNSDSILKQIKEIREKIPSDPLEAELLMMAEAVAGGDNESDSDTDNDAEEPAKGLTDFNDVQRLSCVVKANEEDSTKSLLTGQVKSGAHDHPGTENNEFGEDMLQMALRMASEMNTEPAMDLESSIEPVPVNTEPPPPPPQITEPEEDEDEYVPPRETRSKGRGTKRSSSGRSRRSAKKPKVEKQHIEQVEEIDESSNTAVEQEPPPDANMYLKYTYWCKCLETLGGTQKCSAGKSIQQYLFESGRIDNIFTDLYYEKFTECLNEVLMRYEPKINLSVCLEVQFVFEFLIAGQLVCRIEEEHLWECKQLGAHSPHVLLNTLVYFNTKYFMLKSAEDHMKLSFTHIMKHWKKTPIGKTNTTVYFETADVGQKKKKEELPVYEQAENLENPLRCPVKFPESIKNRNDAFYLVPERSCVPDSPVWYSTQNLQVEAMNKMLHRLRLVPCLVLHFNLPNKMIVTMSDFRTINCGLKIPKRWIIWQKPHKKDETYLTQYFTLKMKNIQYLNIYGQDKNFSEILLLVTRKLRIILTYTSTSTVVHFHWEFIFPPIQLTGIISMELIDNTVCKHYNIHAKKPCIVRLIVLIKLAVITPWNCDICFLEVLGSKINRRCEPSFSSSIPITVLL</sequence>
<feature type="domain" description="TRASH" evidence="9">
    <location>
        <begin position="904"/>
        <end position="944"/>
    </location>
</feature>
<dbReference type="InterPro" id="IPR010507">
    <property type="entry name" value="Znf_MYM"/>
</dbReference>
<feature type="compositionally biased region" description="Basic and acidic residues" evidence="8">
    <location>
        <begin position="492"/>
        <end position="525"/>
    </location>
</feature>
<feature type="region of interest" description="Disordered" evidence="8">
    <location>
        <begin position="1400"/>
        <end position="1422"/>
    </location>
</feature>
<dbReference type="Pfam" id="PF25561">
    <property type="entry name" value="QRICH1"/>
    <property type="match status" value="1"/>
</dbReference>
<proteinExistence type="predicted"/>
<dbReference type="PANTHER" id="PTHR45736:SF1">
    <property type="entry name" value="WITHOUT CHILDREN, ISOFORM B"/>
    <property type="match status" value="1"/>
</dbReference>
<organism evidence="10 11">
    <name type="scientific">Tegillarca granosa</name>
    <name type="common">Malaysian cockle</name>
    <name type="synonym">Anadara granosa</name>
    <dbReference type="NCBI Taxonomy" id="220873"/>
    <lineage>
        <taxon>Eukaryota</taxon>
        <taxon>Metazoa</taxon>
        <taxon>Spiralia</taxon>
        <taxon>Lophotrochozoa</taxon>
        <taxon>Mollusca</taxon>
        <taxon>Bivalvia</taxon>
        <taxon>Autobranchia</taxon>
        <taxon>Pteriomorphia</taxon>
        <taxon>Arcoida</taxon>
        <taxon>Arcoidea</taxon>
        <taxon>Arcidae</taxon>
        <taxon>Tegillarca</taxon>
    </lineage>
</organism>
<feature type="domain" description="TRASH" evidence="9">
    <location>
        <begin position="862"/>
        <end position="901"/>
    </location>
</feature>
<evidence type="ECO:0000313" key="10">
    <source>
        <dbReference type="EMBL" id="KAJ8315059.1"/>
    </source>
</evidence>
<feature type="domain" description="TRASH" evidence="9">
    <location>
        <begin position="823"/>
        <end position="858"/>
    </location>
</feature>
<dbReference type="Pfam" id="PF24900">
    <property type="entry name" value="TRASH_ZMYM4"/>
    <property type="match status" value="1"/>
</dbReference>
<keyword evidence="7" id="KW-0832">Ubl conjugation</keyword>
<protein>
    <recommendedName>
        <fullName evidence="9">TRASH domain-containing protein</fullName>
    </recommendedName>
</protein>
<feature type="region of interest" description="Disordered" evidence="8">
    <location>
        <begin position="1482"/>
        <end position="1571"/>
    </location>
</feature>
<dbReference type="PANTHER" id="PTHR45736">
    <property type="entry name" value="ZINC FINGER MYM-TYPE PROTEIN"/>
    <property type="match status" value="1"/>
</dbReference>
<accession>A0ABQ9FCK6</accession>
<keyword evidence="5" id="KW-0863">Zinc-finger</keyword>
<evidence type="ECO:0000256" key="1">
    <source>
        <dbReference type="ARBA" id="ARBA00022499"/>
    </source>
</evidence>
<feature type="compositionally biased region" description="Basic and acidic residues" evidence="8">
    <location>
        <begin position="363"/>
        <end position="373"/>
    </location>
</feature>
<feature type="compositionally biased region" description="Polar residues" evidence="8">
    <location>
        <begin position="1171"/>
        <end position="1184"/>
    </location>
</feature>
<feature type="domain" description="TRASH" evidence="9">
    <location>
        <begin position="1011"/>
        <end position="1050"/>
    </location>
</feature>
<feature type="compositionally biased region" description="Basic and acidic residues" evidence="8">
    <location>
        <begin position="146"/>
        <end position="168"/>
    </location>
</feature>
<evidence type="ECO:0000256" key="6">
    <source>
        <dbReference type="ARBA" id="ARBA00022833"/>
    </source>
</evidence>
<feature type="compositionally biased region" description="Basic and acidic residues" evidence="8">
    <location>
        <begin position="437"/>
        <end position="454"/>
    </location>
</feature>
<evidence type="ECO:0000256" key="3">
    <source>
        <dbReference type="ARBA" id="ARBA00022723"/>
    </source>
</evidence>
<feature type="compositionally biased region" description="Acidic residues" evidence="8">
    <location>
        <begin position="1403"/>
        <end position="1414"/>
    </location>
</feature>
<evidence type="ECO:0000256" key="5">
    <source>
        <dbReference type="ARBA" id="ARBA00022771"/>
    </source>
</evidence>
<dbReference type="SMART" id="SM00746">
    <property type="entry name" value="TRASH"/>
    <property type="match status" value="8"/>
</dbReference>